<dbReference type="GO" id="GO:0008360">
    <property type="term" value="P:regulation of cell shape"/>
    <property type="evidence" value="ECO:0007669"/>
    <property type="project" value="UniProtKB-KW"/>
</dbReference>
<evidence type="ECO:0000256" key="8">
    <source>
        <dbReference type="ARBA" id="ARBA00022989"/>
    </source>
</evidence>
<evidence type="ECO:0000256" key="12">
    <source>
        <dbReference type="ARBA" id="ARBA00032932"/>
    </source>
</evidence>
<evidence type="ECO:0000256" key="7">
    <source>
        <dbReference type="ARBA" id="ARBA00022801"/>
    </source>
</evidence>
<keyword evidence="10 14" id="KW-0046">Antibiotic resistance</keyword>
<evidence type="ECO:0000256" key="9">
    <source>
        <dbReference type="ARBA" id="ARBA00023136"/>
    </source>
</evidence>
<evidence type="ECO:0000256" key="3">
    <source>
        <dbReference type="ARBA" id="ARBA00012374"/>
    </source>
</evidence>
<dbReference type="HAMAP" id="MF_01006">
    <property type="entry name" value="Undec_diphosphatase"/>
    <property type="match status" value="1"/>
</dbReference>
<evidence type="ECO:0000256" key="2">
    <source>
        <dbReference type="ARBA" id="ARBA00010621"/>
    </source>
</evidence>
<keyword evidence="7 14" id="KW-0378">Hydrolase</keyword>
<feature type="transmembrane region" description="Helical" evidence="14">
    <location>
        <begin position="236"/>
        <end position="253"/>
    </location>
</feature>
<dbReference type="PANTHER" id="PTHR30622">
    <property type="entry name" value="UNDECAPRENYL-DIPHOSPHATASE"/>
    <property type="match status" value="1"/>
</dbReference>
<evidence type="ECO:0000256" key="1">
    <source>
        <dbReference type="ARBA" id="ARBA00004651"/>
    </source>
</evidence>
<comment type="similarity">
    <text evidence="2 14">Belongs to the UppP family.</text>
</comment>
<comment type="miscellaneous">
    <text evidence="14">Bacitracin is thought to be involved in the inhibition of peptidoglycan synthesis by sequestering undecaprenyl diphosphate, thereby reducing the pool of lipid carrier available.</text>
</comment>
<gene>
    <name evidence="14" type="primary">uppP</name>
</gene>
<dbReference type="GO" id="GO:0071555">
    <property type="term" value="P:cell wall organization"/>
    <property type="evidence" value="ECO:0007669"/>
    <property type="project" value="UniProtKB-KW"/>
</dbReference>
<evidence type="ECO:0000256" key="10">
    <source>
        <dbReference type="ARBA" id="ARBA00023251"/>
    </source>
</evidence>
<evidence type="ECO:0000256" key="4">
    <source>
        <dbReference type="ARBA" id="ARBA00021581"/>
    </source>
</evidence>
<feature type="transmembrane region" description="Helical" evidence="14">
    <location>
        <begin position="106"/>
        <end position="124"/>
    </location>
</feature>
<feature type="transmembrane region" description="Helical" evidence="14">
    <location>
        <begin position="79"/>
        <end position="100"/>
    </location>
</feature>
<evidence type="ECO:0000256" key="14">
    <source>
        <dbReference type="HAMAP-Rule" id="MF_01006"/>
    </source>
</evidence>
<feature type="transmembrane region" description="Helical" evidence="14">
    <location>
        <begin position="45"/>
        <end position="67"/>
    </location>
</feature>
<dbReference type="GO" id="GO:0009252">
    <property type="term" value="P:peptidoglycan biosynthetic process"/>
    <property type="evidence" value="ECO:0007669"/>
    <property type="project" value="UniProtKB-KW"/>
</dbReference>
<reference evidence="15" key="1">
    <citation type="journal article" date="2014" name="ISME J.">
        <title>Genomic properties of Marine Group A bacteria indicate a role in the marine sulfur cycle.</title>
        <authorList>
            <person name="Wright J.J."/>
            <person name="Mewis K."/>
            <person name="Hanson N.W."/>
            <person name="Konwar K.M."/>
            <person name="Maas K.R."/>
            <person name="Hallam S.J."/>
        </authorList>
    </citation>
    <scope>NUCLEOTIDE SEQUENCE</scope>
</reference>
<keyword evidence="5 14" id="KW-1003">Cell membrane</keyword>
<evidence type="ECO:0000256" key="11">
    <source>
        <dbReference type="ARBA" id="ARBA00032707"/>
    </source>
</evidence>
<comment type="catalytic activity">
    <reaction evidence="13 14">
        <text>di-trans,octa-cis-undecaprenyl diphosphate + H2O = di-trans,octa-cis-undecaprenyl phosphate + phosphate + H(+)</text>
        <dbReference type="Rhea" id="RHEA:28094"/>
        <dbReference type="ChEBI" id="CHEBI:15377"/>
        <dbReference type="ChEBI" id="CHEBI:15378"/>
        <dbReference type="ChEBI" id="CHEBI:43474"/>
        <dbReference type="ChEBI" id="CHEBI:58405"/>
        <dbReference type="ChEBI" id="CHEBI:60392"/>
        <dbReference type="EC" id="3.6.1.27"/>
    </reaction>
</comment>
<feature type="transmembrane region" description="Helical" evidence="14">
    <location>
        <begin position="174"/>
        <end position="195"/>
    </location>
</feature>
<dbReference type="Pfam" id="PF02673">
    <property type="entry name" value="BacA"/>
    <property type="match status" value="1"/>
</dbReference>
<name>S4W4C3_9BACT</name>
<proteinExistence type="inferred from homology"/>
<protein>
    <recommendedName>
        <fullName evidence="4 14">Undecaprenyl-diphosphatase</fullName>
        <ecNumber evidence="3 14">3.6.1.27</ecNumber>
    </recommendedName>
    <alternativeName>
        <fullName evidence="12 14">Bacitracin resistance protein</fullName>
    </alternativeName>
    <alternativeName>
        <fullName evidence="11 14">Undecaprenyl pyrophosphate phosphatase</fullName>
    </alternativeName>
</protein>
<evidence type="ECO:0000256" key="13">
    <source>
        <dbReference type="ARBA" id="ARBA00047594"/>
    </source>
</evidence>
<keyword evidence="9 14" id="KW-0472">Membrane</keyword>
<feature type="transmembrane region" description="Helical" evidence="14">
    <location>
        <begin position="202"/>
        <end position="224"/>
    </location>
</feature>
<dbReference type="GO" id="GO:0005886">
    <property type="term" value="C:plasma membrane"/>
    <property type="evidence" value="ECO:0007669"/>
    <property type="project" value="UniProtKB-SubCell"/>
</dbReference>
<sequence length="254" mass="27100">MTLFEAIILGIIQGITEFLPISSSGHLVLGQEILGVNIPGNLFEIVTHMGTLLSVIIVFWNELAGILQSIQKLDTQKYIVYLLIGTLPAVAFGLGGKNFISGLFDSIPMVAGALIFTGVVLLVTQKLNEKQEQLNWKKGLIIGISQAIAIIPGISRSGMTISTSMALGISGKDAAKFSFLLAIPAIAGAGLLTALDMPSGSSLIPIPQLMAAFFSSLVVGYISLKWLLGLLESGKFYRFGYYCITIGLITFFIV</sequence>
<comment type="function">
    <text evidence="14">Catalyzes the dephosphorylation of undecaprenyl diphosphate (UPP). Confers resistance to bacitracin.</text>
</comment>
<dbReference type="EMBL" id="KF170420">
    <property type="protein sequence ID" value="AGO87942.1"/>
    <property type="molecule type" value="Genomic_DNA"/>
</dbReference>
<dbReference type="EC" id="3.6.1.27" evidence="3 14"/>
<evidence type="ECO:0000313" key="15">
    <source>
        <dbReference type="EMBL" id="AGO87942.1"/>
    </source>
</evidence>
<dbReference type="InterPro" id="IPR003824">
    <property type="entry name" value="UppP"/>
</dbReference>
<evidence type="ECO:0000256" key="6">
    <source>
        <dbReference type="ARBA" id="ARBA00022692"/>
    </source>
</evidence>
<keyword evidence="14" id="KW-0573">Peptidoglycan synthesis</keyword>
<keyword evidence="14" id="KW-0961">Cell wall biogenesis/degradation</keyword>
<organism evidence="15">
    <name type="scientific">uncultured bacterium FPPZ_5C6</name>
    <dbReference type="NCBI Taxonomy" id="1343849"/>
    <lineage>
        <taxon>Bacteria</taxon>
        <taxon>environmental samples</taxon>
    </lineage>
</organism>
<keyword evidence="8 14" id="KW-1133">Transmembrane helix</keyword>
<keyword evidence="6 14" id="KW-0812">Transmembrane</keyword>
<dbReference type="AlphaFoldDB" id="S4W4C3"/>
<dbReference type="PANTHER" id="PTHR30622:SF2">
    <property type="entry name" value="UNDECAPRENYL-DIPHOSPHATASE"/>
    <property type="match status" value="1"/>
</dbReference>
<evidence type="ECO:0000256" key="5">
    <source>
        <dbReference type="ARBA" id="ARBA00022475"/>
    </source>
</evidence>
<dbReference type="GO" id="GO:0046677">
    <property type="term" value="P:response to antibiotic"/>
    <property type="evidence" value="ECO:0007669"/>
    <property type="project" value="UniProtKB-UniRule"/>
</dbReference>
<comment type="subcellular location">
    <subcellularLocation>
        <location evidence="1 14">Cell membrane</location>
        <topology evidence="1 14">Multi-pass membrane protein</topology>
    </subcellularLocation>
</comment>
<accession>S4W4C3</accession>
<dbReference type="GO" id="GO:0050380">
    <property type="term" value="F:undecaprenyl-diphosphatase activity"/>
    <property type="evidence" value="ECO:0007669"/>
    <property type="project" value="UniProtKB-UniRule"/>
</dbReference>
<keyword evidence="14" id="KW-0133">Cell shape</keyword>